<dbReference type="STRING" id="1123062.SAMN02745775_104220"/>
<dbReference type="InterPro" id="IPR005119">
    <property type="entry name" value="LysR_subst-bd"/>
</dbReference>
<dbReference type="GO" id="GO:0003700">
    <property type="term" value="F:DNA-binding transcription factor activity"/>
    <property type="evidence" value="ECO:0007669"/>
    <property type="project" value="InterPro"/>
</dbReference>
<dbReference type="SUPFAM" id="SSF53850">
    <property type="entry name" value="Periplasmic binding protein-like II"/>
    <property type="match status" value="1"/>
</dbReference>
<dbReference type="InterPro" id="IPR000847">
    <property type="entry name" value="LysR_HTH_N"/>
</dbReference>
<dbReference type="InterPro" id="IPR036388">
    <property type="entry name" value="WH-like_DNA-bd_sf"/>
</dbReference>
<dbReference type="FunFam" id="1.10.10.10:FF:000001">
    <property type="entry name" value="LysR family transcriptional regulator"/>
    <property type="match status" value="1"/>
</dbReference>
<evidence type="ECO:0000313" key="6">
    <source>
        <dbReference type="EMBL" id="SFK60518.1"/>
    </source>
</evidence>
<dbReference type="Pfam" id="PF00126">
    <property type="entry name" value="HTH_1"/>
    <property type="match status" value="1"/>
</dbReference>
<evidence type="ECO:0000256" key="3">
    <source>
        <dbReference type="ARBA" id="ARBA00023125"/>
    </source>
</evidence>
<dbReference type="OrthoDB" id="155872at2"/>
<dbReference type="Pfam" id="PF03466">
    <property type="entry name" value="LysR_substrate"/>
    <property type="match status" value="1"/>
</dbReference>
<keyword evidence="7" id="KW-1185">Reference proteome</keyword>
<evidence type="ECO:0000256" key="2">
    <source>
        <dbReference type="ARBA" id="ARBA00023015"/>
    </source>
</evidence>
<dbReference type="Gene3D" id="3.40.190.290">
    <property type="match status" value="1"/>
</dbReference>
<dbReference type="PANTHER" id="PTHR30126:SF98">
    <property type="entry name" value="HTH-TYPE TRANSCRIPTIONAL ACTIVATOR BAUR"/>
    <property type="match status" value="1"/>
</dbReference>
<feature type="domain" description="HTH lysR-type" evidence="5">
    <location>
        <begin position="4"/>
        <end position="61"/>
    </location>
</feature>
<dbReference type="InterPro" id="IPR036390">
    <property type="entry name" value="WH_DNA-bd_sf"/>
</dbReference>
<evidence type="ECO:0000256" key="4">
    <source>
        <dbReference type="ARBA" id="ARBA00023163"/>
    </source>
</evidence>
<dbReference type="PROSITE" id="PS50931">
    <property type="entry name" value="HTH_LYSR"/>
    <property type="match status" value="1"/>
</dbReference>
<accession>A0A1I4AVE5</accession>
<organism evidence="6 7">
    <name type="scientific">Falsiroseomonas stagni DSM 19981</name>
    <dbReference type="NCBI Taxonomy" id="1123062"/>
    <lineage>
        <taxon>Bacteria</taxon>
        <taxon>Pseudomonadati</taxon>
        <taxon>Pseudomonadota</taxon>
        <taxon>Alphaproteobacteria</taxon>
        <taxon>Acetobacterales</taxon>
        <taxon>Roseomonadaceae</taxon>
        <taxon>Falsiroseomonas</taxon>
    </lineage>
</organism>
<evidence type="ECO:0000259" key="5">
    <source>
        <dbReference type="PROSITE" id="PS50931"/>
    </source>
</evidence>
<reference evidence="6 7" key="1">
    <citation type="submission" date="2016-10" db="EMBL/GenBank/DDBJ databases">
        <authorList>
            <person name="de Groot N.N."/>
        </authorList>
    </citation>
    <scope>NUCLEOTIDE SEQUENCE [LARGE SCALE GENOMIC DNA]</scope>
    <source>
        <strain evidence="6 7">DSM 19981</strain>
    </source>
</reference>
<keyword evidence="4" id="KW-0804">Transcription</keyword>
<gene>
    <name evidence="6" type="ORF">SAMN02745775_104220</name>
</gene>
<dbReference type="Proteomes" id="UP000199473">
    <property type="component" value="Unassembled WGS sequence"/>
</dbReference>
<dbReference type="EMBL" id="FOSQ01000004">
    <property type="protein sequence ID" value="SFK60518.1"/>
    <property type="molecule type" value="Genomic_DNA"/>
</dbReference>
<protein>
    <submittedName>
        <fullName evidence="6">LysR family transcriptional regulator, transcriptional activator of nhaA</fullName>
    </submittedName>
</protein>
<name>A0A1I4AVE5_9PROT</name>
<sequence length="287" mass="31070">MAALNYHHLRYFHAVAREGSLTRAAQLLNVSPSALSVQVAALEAQLGQKLFDRRGRGLLLTEAGRIALSHAETVFRSGEELLDTLKGLAPGRRQVLRVGAVATLSRNFQLNLLRPLLGQAEVGLEIRSGAFEDLLGQLEGHALDLVLANQPATIGAGSEWQNTLVADQPVSLVGRKRATPLRFPEDMATEALVLPGRGSTLRAGFDRLMDAAGITPRLLAEVDDMAMLRLLARESGAVTLVPPVVVVDELEAGVLVEHCRLPAVHEAFYAITRRRRFPNPLLKLVVG</sequence>
<keyword evidence="3" id="KW-0238">DNA-binding</keyword>
<proteinExistence type="inferred from homology"/>
<dbReference type="GO" id="GO:0000976">
    <property type="term" value="F:transcription cis-regulatory region binding"/>
    <property type="evidence" value="ECO:0007669"/>
    <property type="project" value="TreeGrafter"/>
</dbReference>
<evidence type="ECO:0000313" key="7">
    <source>
        <dbReference type="Proteomes" id="UP000199473"/>
    </source>
</evidence>
<evidence type="ECO:0000256" key="1">
    <source>
        <dbReference type="ARBA" id="ARBA00009437"/>
    </source>
</evidence>
<comment type="similarity">
    <text evidence="1">Belongs to the LysR transcriptional regulatory family.</text>
</comment>
<dbReference type="Gene3D" id="1.10.10.10">
    <property type="entry name" value="Winged helix-like DNA-binding domain superfamily/Winged helix DNA-binding domain"/>
    <property type="match status" value="1"/>
</dbReference>
<dbReference type="RefSeq" id="WP_092960251.1">
    <property type="nucleotide sequence ID" value="NZ_FOSQ01000004.1"/>
</dbReference>
<dbReference type="PRINTS" id="PR00039">
    <property type="entry name" value="HTHLYSR"/>
</dbReference>
<dbReference type="AlphaFoldDB" id="A0A1I4AVE5"/>
<keyword evidence="2" id="KW-0805">Transcription regulation</keyword>
<dbReference type="PANTHER" id="PTHR30126">
    <property type="entry name" value="HTH-TYPE TRANSCRIPTIONAL REGULATOR"/>
    <property type="match status" value="1"/>
</dbReference>
<dbReference type="SUPFAM" id="SSF46785">
    <property type="entry name" value="Winged helix' DNA-binding domain"/>
    <property type="match status" value="1"/>
</dbReference>